<reference evidence="2 3" key="1">
    <citation type="journal article" date="2014" name="Genome Announc.">
        <title>Draft Genome Sequence of the Haloacid-Degrading Burkholderia caribensis Strain MBA4.</title>
        <authorList>
            <person name="Pan Y."/>
            <person name="Kong K.F."/>
            <person name="Tsang J.S."/>
        </authorList>
    </citation>
    <scope>NUCLEOTIDE SEQUENCE [LARGE SCALE GENOMIC DNA]</scope>
    <source>
        <strain evidence="2 3">MBA4</strain>
    </source>
</reference>
<dbReference type="Proteomes" id="UP000019146">
    <property type="component" value="Chromosome 1"/>
</dbReference>
<evidence type="ECO:0000313" key="3">
    <source>
        <dbReference type="Proteomes" id="UP000019146"/>
    </source>
</evidence>
<organism evidence="2 3">
    <name type="scientific">Paraburkholderia caribensis MBA4</name>
    <dbReference type="NCBI Taxonomy" id="1323664"/>
    <lineage>
        <taxon>Bacteria</taxon>
        <taxon>Pseudomonadati</taxon>
        <taxon>Pseudomonadota</taxon>
        <taxon>Betaproteobacteria</taxon>
        <taxon>Burkholderiales</taxon>
        <taxon>Burkholderiaceae</taxon>
        <taxon>Paraburkholderia</taxon>
    </lineage>
</organism>
<dbReference type="KEGG" id="bcai:K788_0006585"/>
<feature type="region of interest" description="Disordered" evidence="1">
    <location>
        <begin position="1"/>
        <end position="41"/>
    </location>
</feature>
<sequence>MGENANACPGVGVRSGKPFHEEDVCEGKGAASAPDLTSRES</sequence>
<accession>A0A0P0R888</accession>
<evidence type="ECO:0000256" key="1">
    <source>
        <dbReference type="SAM" id="MobiDB-lite"/>
    </source>
</evidence>
<dbReference type="AlphaFoldDB" id="A0A0P0R888"/>
<name>A0A0P0R888_9BURK</name>
<proteinExistence type="predicted"/>
<protein>
    <submittedName>
        <fullName evidence="2">Uncharacterized protein</fullName>
    </submittedName>
</protein>
<gene>
    <name evidence="2" type="ORF">K788_0006585</name>
</gene>
<evidence type="ECO:0000313" key="2">
    <source>
        <dbReference type="EMBL" id="ALL64516.1"/>
    </source>
</evidence>
<dbReference type="EMBL" id="CP012746">
    <property type="protein sequence ID" value="ALL64516.1"/>
    <property type="molecule type" value="Genomic_DNA"/>
</dbReference>